<organism evidence="13 14">
    <name type="scientific">Sphingomonas carotinifaciens</name>
    <dbReference type="NCBI Taxonomy" id="1166323"/>
    <lineage>
        <taxon>Bacteria</taxon>
        <taxon>Pseudomonadati</taxon>
        <taxon>Pseudomonadota</taxon>
        <taxon>Alphaproteobacteria</taxon>
        <taxon>Sphingomonadales</taxon>
        <taxon>Sphingomonadaceae</taxon>
        <taxon>Sphingomonas</taxon>
    </lineage>
</organism>
<dbReference type="EMBL" id="FNBI01000001">
    <property type="protein sequence ID" value="SDE72083.1"/>
    <property type="molecule type" value="Genomic_DNA"/>
</dbReference>
<evidence type="ECO:0000256" key="1">
    <source>
        <dbReference type="ARBA" id="ARBA00004377"/>
    </source>
</evidence>
<keyword evidence="14" id="KW-1185">Reference proteome</keyword>
<dbReference type="PANTHER" id="PTHR38779:SF2">
    <property type="entry name" value="TYPE II SECRETION SYSTEM PROTEIN I-RELATED"/>
    <property type="match status" value="1"/>
</dbReference>
<dbReference type="Gene3D" id="3.30.1300.30">
    <property type="entry name" value="GSPII I/J protein-like"/>
    <property type="match status" value="1"/>
</dbReference>
<gene>
    <name evidence="12" type="primary">gspI</name>
    <name evidence="12" type="ORF">GQR91_17000</name>
    <name evidence="13" type="ORF">SAMN05216557_101280</name>
</gene>
<keyword evidence="7 9" id="KW-1133">Transmembrane helix</keyword>
<dbReference type="RefSeq" id="WP_149680893.1">
    <property type="nucleotide sequence ID" value="NZ_FNBI01000001.1"/>
</dbReference>
<feature type="domain" description="Type II secretion system protein GspI C-terminal" evidence="11">
    <location>
        <begin position="40"/>
        <end position="113"/>
    </location>
</feature>
<evidence type="ECO:0000256" key="5">
    <source>
        <dbReference type="ARBA" id="ARBA00022519"/>
    </source>
</evidence>
<dbReference type="InterPro" id="IPR012902">
    <property type="entry name" value="N_methyl_site"/>
</dbReference>
<evidence type="ECO:0000256" key="10">
    <source>
        <dbReference type="SAM" id="MobiDB-lite"/>
    </source>
</evidence>
<comment type="subunit">
    <text evidence="9">Type II secretion is composed of four main components: the outer membrane complex, the inner membrane complex, the cytoplasmic secretion ATPase and the periplasm-spanning pseudopilus.</text>
</comment>
<keyword evidence="3" id="KW-1003">Cell membrane</keyword>
<evidence type="ECO:0000256" key="6">
    <source>
        <dbReference type="ARBA" id="ARBA00022692"/>
    </source>
</evidence>
<comment type="PTM">
    <text evidence="9">Cleaved by prepilin peptidase.</text>
</comment>
<reference evidence="13 14" key="1">
    <citation type="submission" date="2016-10" db="EMBL/GenBank/DDBJ databases">
        <authorList>
            <person name="Varghese N."/>
            <person name="Submissions S."/>
        </authorList>
    </citation>
    <scope>NUCLEOTIDE SEQUENCE [LARGE SCALE GENOMIC DNA]</scope>
    <source>
        <strain evidence="13 14">S7-754</strain>
    </source>
</reference>
<dbReference type="SUPFAM" id="SSF54523">
    <property type="entry name" value="Pili subunits"/>
    <property type="match status" value="1"/>
</dbReference>
<name>A0A1G7F822_9SPHN</name>
<evidence type="ECO:0000256" key="9">
    <source>
        <dbReference type="RuleBase" id="RU368030"/>
    </source>
</evidence>
<reference evidence="12 15" key="2">
    <citation type="submission" date="2019-12" db="EMBL/GenBank/DDBJ databases">
        <authorList>
            <person name="Zheng J."/>
        </authorList>
    </citation>
    <scope>NUCLEOTIDE SEQUENCE [LARGE SCALE GENOMIC DNA]</scope>
    <source>
        <strain evidence="12 15">DSM 27347</strain>
    </source>
</reference>
<keyword evidence="5 9" id="KW-0997">Cell inner membrane</keyword>
<dbReference type="GO" id="GO:0015627">
    <property type="term" value="C:type II protein secretion system complex"/>
    <property type="evidence" value="ECO:0007669"/>
    <property type="project" value="UniProtKB-UniRule"/>
</dbReference>
<evidence type="ECO:0000259" key="11">
    <source>
        <dbReference type="Pfam" id="PF02501"/>
    </source>
</evidence>
<keyword evidence="4 9" id="KW-0488">Methylation</keyword>
<comment type="subcellular location">
    <subcellularLocation>
        <location evidence="1 9">Cell inner membrane</location>
        <topology evidence="1 9">Single-pass membrane protein</topology>
    </subcellularLocation>
</comment>
<evidence type="ECO:0000313" key="13">
    <source>
        <dbReference type="EMBL" id="SDE72083.1"/>
    </source>
</evidence>
<dbReference type="PANTHER" id="PTHR38779">
    <property type="entry name" value="TYPE II SECRETION SYSTEM PROTEIN I-RELATED"/>
    <property type="match status" value="1"/>
</dbReference>
<keyword evidence="6 9" id="KW-0812">Transmembrane</keyword>
<protein>
    <recommendedName>
        <fullName evidence="9">Type II secretion system protein I</fullName>
        <shortName evidence="9">T2SS minor pseudopilin I</shortName>
    </recommendedName>
</protein>
<dbReference type="Proteomes" id="UP000436801">
    <property type="component" value="Unassembled WGS sequence"/>
</dbReference>
<evidence type="ECO:0000313" key="14">
    <source>
        <dbReference type="Proteomes" id="UP000323502"/>
    </source>
</evidence>
<dbReference type="OrthoDB" id="7189314at2"/>
<dbReference type="GO" id="GO:0015628">
    <property type="term" value="P:protein secretion by the type II secretion system"/>
    <property type="evidence" value="ECO:0007669"/>
    <property type="project" value="UniProtKB-UniRule"/>
</dbReference>
<dbReference type="InterPro" id="IPR045584">
    <property type="entry name" value="Pilin-like"/>
</dbReference>
<dbReference type="Pfam" id="PF07963">
    <property type="entry name" value="N_methyl"/>
    <property type="match status" value="1"/>
</dbReference>
<evidence type="ECO:0000256" key="8">
    <source>
        <dbReference type="ARBA" id="ARBA00023136"/>
    </source>
</evidence>
<evidence type="ECO:0000256" key="7">
    <source>
        <dbReference type="ARBA" id="ARBA00022989"/>
    </source>
</evidence>
<feature type="compositionally biased region" description="Pro residues" evidence="10">
    <location>
        <begin position="120"/>
        <end position="131"/>
    </location>
</feature>
<evidence type="ECO:0000313" key="15">
    <source>
        <dbReference type="Proteomes" id="UP000436801"/>
    </source>
</evidence>
<evidence type="ECO:0000256" key="2">
    <source>
        <dbReference type="ARBA" id="ARBA00008358"/>
    </source>
</evidence>
<comment type="function">
    <text evidence="9">Component of the type II secretion system required for the energy-dependent secretion of extracellular factors such as proteases and toxins from the periplasm.</text>
</comment>
<dbReference type="NCBIfam" id="TIGR01707">
    <property type="entry name" value="gspI"/>
    <property type="match status" value="1"/>
</dbReference>
<feature type="transmembrane region" description="Helical" evidence="9">
    <location>
        <begin position="6"/>
        <end position="27"/>
    </location>
</feature>
<dbReference type="PROSITE" id="PS00409">
    <property type="entry name" value="PROKAR_NTER_METHYL"/>
    <property type="match status" value="1"/>
</dbReference>
<dbReference type="Pfam" id="PF02501">
    <property type="entry name" value="T2SSI"/>
    <property type="match status" value="1"/>
</dbReference>
<dbReference type="AlphaFoldDB" id="A0A1G7F822"/>
<dbReference type="InterPro" id="IPR003413">
    <property type="entry name" value="T2SS_GspI_C"/>
</dbReference>
<dbReference type="EMBL" id="WSUT01000005">
    <property type="protein sequence ID" value="MWC45315.1"/>
    <property type="molecule type" value="Genomic_DNA"/>
</dbReference>
<proteinExistence type="inferred from homology"/>
<keyword evidence="8 9" id="KW-0472">Membrane</keyword>
<comment type="similarity">
    <text evidence="2 9">Belongs to the GSP I family.</text>
</comment>
<evidence type="ECO:0000256" key="3">
    <source>
        <dbReference type="ARBA" id="ARBA00022475"/>
    </source>
</evidence>
<dbReference type="NCBIfam" id="TIGR02532">
    <property type="entry name" value="IV_pilin_GFxxxE"/>
    <property type="match status" value="1"/>
</dbReference>
<sequence length="148" mass="15415">MGNSRGFTLIEIMVALAVFSLAAMALVRLEGATIRGAGTLSETMVAQMVARNVAIEAVTEPEAPTLGRSDGAEPNGGQACRWTRVVSPTGDQRVVRIDVSVFGRGGNTLGQVTMIRPATLPPPVLVAPNPDPGGGSDRNRPNRSPGLR</sequence>
<evidence type="ECO:0000313" key="12">
    <source>
        <dbReference type="EMBL" id="MWC45315.1"/>
    </source>
</evidence>
<dbReference type="GO" id="GO:0005886">
    <property type="term" value="C:plasma membrane"/>
    <property type="evidence" value="ECO:0007669"/>
    <property type="project" value="UniProtKB-SubCell"/>
</dbReference>
<dbReference type="Proteomes" id="UP000323502">
    <property type="component" value="Unassembled WGS sequence"/>
</dbReference>
<evidence type="ECO:0000256" key="4">
    <source>
        <dbReference type="ARBA" id="ARBA00022481"/>
    </source>
</evidence>
<feature type="region of interest" description="Disordered" evidence="10">
    <location>
        <begin position="120"/>
        <end position="148"/>
    </location>
</feature>
<accession>A0A1G7F822</accession>
<dbReference type="InterPro" id="IPR010052">
    <property type="entry name" value="T2SS_protein-GspI"/>
</dbReference>